<proteinExistence type="predicted"/>
<organism evidence="4 5">
    <name type="scientific">Durusdinium trenchii</name>
    <dbReference type="NCBI Taxonomy" id="1381693"/>
    <lineage>
        <taxon>Eukaryota</taxon>
        <taxon>Sar</taxon>
        <taxon>Alveolata</taxon>
        <taxon>Dinophyceae</taxon>
        <taxon>Suessiales</taxon>
        <taxon>Symbiodiniaceae</taxon>
        <taxon>Durusdinium</taxon>
    </lineage>
</organism>
<keyword evidence="2" id="KW-0472">Membrane</keyword>
<feature type="region of interest" description="Disordered" evidence="1">
    <location>
        <begin position="497"/>
        <end position="516"/>
    </location>
</feature>
<keyword evidence="2" id="KW-1133">Transmembrane helix</keyword>
<feature type="transmembrane region" description="Helical" evidence="2">
    <location>
        <begin position="1014"/>
        <end position="1035"/>
    </location>
</feature>
<feature type="region of interest" description="Disordered" evidence="1">
    <location>
        <begin position="690"/>
        <end position="713"/>
    </location>
</feature>
<keyword evidence="5" id="KW-1185">Reference proteome</keyword>
<reference evidence="4 5" key="1">
    <citation type="submission" date="2024-02" db="EMBL/GenBank/DDBJ databases">
        <authorList>
            <person name="Chen Y."/>
            <person name="Shah S."/>
            <person name="Dougan E. K."/>
            <person name="Thang M."/>
            <person name="Chan C."/>
        </authorList>
    </citation>
    <scope>NUCLEOTIDE SEQUENCE [LARGE SCALE GENOMIC DNA]</scope>
</reference>
<feature type="domain" description="RPAP1 C-terminal" evidence="3">
    <location>
        <begin position="6"/>
        <end position="40"/>
    </location>
</feature>
<comment type="caution">
    <text evidence="4">The sequence shown here is derived from an EMBL/GenBank/DDBJ whole genome shotgun (WGS) entry which is preliminary data.</text>
</comment>
<feature type="transmembrane region" description="Helical" evidence="2">
    <location>
        <begin position="873"/>
        <end position="893"/>
    </location>
</feature>
<evidence type="ECO:0000256" key="2">
    <source>
        <dbReference type="SAM" id="Phobius"/>
    </source>
</evidence>
<evidence type="ECO:0000256" key="1">
    <source>
        <dbReference type="SAM" id="MobiDB-lite"/>
    </source>
</evidence>
<evidence type="ECO:0000259" key="3">
    <source>
        <dbReference type="Pfam" id="PF08620"/>
    </source>
</evidence>
<gene>
    <name evidence="4" type="ORF">CCMP2556_LOCUS21905</name>
</gene>
<sequence length="1065" mass="117677">MWGAVKAGYTLAELLLLSRSASLPQRAAAFHVLGAVLKRARIPAPQDVLYADAAIRQTGFHREGSSTPWRCGFGLGLQVFFWHFVARSDLPKHLAEALQDPAQPVQLAALRATTELLDGLAEGEACGDVLRGEMSDSGPCCSRVEAFLARPWDAARSLVWPSAPLGCAEALARKSVAVLSAEGFGGQGGGQSAWPPLLKRQLLGAKEEPEVTAVQVLEPLLPCDGVPALGRLLPPVSDEKQLALLARALASASVVRPELCARLLREEQRSMWIAAAESESEIQPEVIRFVRMSCEVVGRRAVAWWLREEPEKLLAVLRRSVLSPLKSGSSAADALSAVEALRCWLSFLRCGAGCDRLDSFAAEIGAYWHRFAVLELKGEVAESHFLLAAHLLELTFEVLRSRDEEPEDIRAFSGGPKEGVSLGMGEYMRTRTGPVQSPRTRARLQAKAAALAADLDSQLSVALKARQRLAPSWRPEEAPAPNPRAVPLKAALPAAAVAPAPKDTVDNGTRTSSSSSARLQALERQLEELIEKLHSEQKARKAFEEELPARIESALRKAQERHPLAIQSGQAIEAKADLTSDQREELHCPKVIEMVNACEEKMQELRQEMSDHADFCKNQFISVRREIETMCKTMDAQADTWRSQAQKDIENTCQENVRTLSGSYAEEFHFELSKVVARLNAVEDQLKAGTDIKPEKTLGEPAESNEPENNLGENNLGEVALVAESPKKEAEVSKKSIFEKSWCEEAAVVGLVHFSESAWTYPVVIGLVDVGLWDVIFSILLMLLNLGMQAGFSYIILGEGFMGSEFALQLDFARRWRSSFAHDHKYLDLTSRSLVSRVCWGDGSLILATSQATLVDQINSYLTLDYDQFELGYFQDGKLLCMLCILLWALCVYKEFRNIWLTLECLFHLPRTCRTKLRNNILQSLSKGRFKLLVVNCITRFTIAAVLLYAGVQWLARTTSITELMLNCVALNAILDVDEFLFEGFTPLSVHLAIQRLEPMTVKHTRRRSQLESLALFLVLVATIIVPYCALLEPLGQTMLEVKSILCDGNQQFVVGLNSNTGCWL</sequence>
<dbReference type="Proteomes" id="UP001642484">
    <property type="component" value="Unassembled WGS sequence"/>
</dbReference>
<protein>
    <recommendedName>
        <fullName evidence="3">RPAP1 C-terminal domain-containing protein</fullName>
    </recommendedName>
</protein>
<dbReference type="EMBL" id="CAXAMN010013403">
    <property type="protein sequence ID" value="CAK9040737.1"/>
    <property type="molecule type" value="Genomic_DNA"/>
</dbReference>
<evidence type="ECO:0000313" key="5">
    <source>
        <dbReference type="Proteomes" id="UP001642484"/>
    </source>
</evidence>
<evidence type="ECO:0000313" key="4">
    <source>
        <dbReference type="EMBL" id="CAK9040737.1"/>
    </source>
</evidence>
<dbReference type="InterPro" id="IPR013929">
    <property type="entry name" value="RPAP1_C"/>
</dbReference>
<accession>A0ABP0LNF5</accession>
<name>A0ABP0LNF5_9DINO</name>
<dbReference type="Pfam" id="PF08620">
    <property type="entry name" value="RPAP1_C"/>
    <property type="match status" value="1"/>
</dbReference>
<feature type="compositionally biased region" description="Polar residues" evidence="1">
    <location>
        <begin position="506"/>
        <end position="516"/>
    </location>
</feature>
<keyword evidence="2" id="KW-0812">Transmembrane</keyword>